<sequence length="135" mass="13956">MPFVMLRAPFPLRLWAWFVLVGALAFCVTGVARPAMAMPGQTQSMQQSVGPGQSAGRTTAATAAEATSMDGNCPSTQTVCTLPSVGPSHHAAAAPAHAGEAEADMFLRPGVPRSGVPPPAEPPPPDLHRLCVCRT</sequence>
<reference evidence="2 3" key="1">
    <citation type="submission" date="2011-08" db="EMBL/GenBank/DDBJ databases">
        <authorList>
            <person name="Lin Y."/>
            <person name="Hao X."/>
            <person name="Johnstone L."/>
            <person name="Miller S.J."/>
            <person name="Wei G."/>
            <person name="Rensing C."/>
        </authorList>
    </citation>
    <scope>NUCLEOTIDE SEQUENCE [LARGE SCALE GENOMIC DNA]</scope>
    <source>
        <strain evidence="2 3">K42</strain>
    </source>
</reference>
<accession>G2G5U7</accession>
<feature type="region of interest" description="Disordered" evidence="1">
    <location>
        <begin position="39"/>
        <end position="73"/>
    </location>
</feature>
<organism evidence="2 3">
    <name type="scientific">Streptomyces zinciresistens K42</name>
    <dbReference type="NCBI Taxonomy" id="700597"/>
    <lineage>
        <taxon>Bacteria</taxon>
        <taxon>Bacillati</taxon>
        <taxon>Actinomycetota</taxon>
        <taxon>Actinomycetes</taxon>
        <taxon>Kitasatosporales</taxon>
        <taxon>Streptomycetaceae</taxon>
        <taxon>Streptomyces</taxon>
    </lineage>
</organism>
<gene>
    <name evidence="2" type="ORF">SZN_04256</name>
</gene>
<comment type="caution">
    <text evidence="2">The sequence shown here is derived from an EMBL/GenBank/DDBJ whole genome shotgun (WGS) entry which is preliminary data.</text>
</comment>
<feature type="compositionally biased region" description="Polar residues" evidence="1">
    <location>
        <begin position="40"/>
        <end position="57"/>
    </location>
</feature>
<protein>
    <submittedName>
        <fullName evidence="2">Uncharacterized protein</fullName>
    </submittedName>
</protein>
<name>G2G5U7_9ACTN</name>
<evidence type="ECO:0000313" key="2">
    <source>
        <dbReference type="EMBL" id="EGX61036.1"/>
    </source>
</evidence>
<dbReference type="Proteomes" id="UP000004217">
    <property type="component" value="Unassembled WGS sequence"/>
</dbReference>
<dbReference type="EMBL" id="AGBF01000007">
    <property type="protein sequence ID" value="EGX61036.1"/>
    <property type="molecule type" value="Genomic_DNA"/>
</dbReference>
<keyword evidence="3" id="KW-1185">Reference proteome</keyword>
<proteinExistence type="predicted"/>
<feature type="compositionally biased region" description="Low complexity" evidence="1">
    <location>
        <begin position="58"/>
        <end position="67"/>
    </location>
</feature>
<evidence type="ECO:0000313" key="3">
    <source>
        <dbReference type="Proteomes" id="UP000004217"/>
    </source>
</evidence>
<dbReference type="RefSeq" id="WP_007491763.1">
    <property type="nucleotide sequence ID" value="NZ_AGBF01000007.1"/>
</dbReference>
<dbReference type="AlphaFoldDB" id="G2G5U7"/>
<evidence type="ECO:0000256" key="1">
    <source>
        <dbReference type="SAM" id="MobiDB-lite"/>
    </source>
</evidence>